<reference evidence="2 3" key="1">
    <citation type="journal article" date="2021" name="ISME Commun">
        <title>Automated analysis of genomic sequences facilitates high-throughput and comprehensive description of bacteria.</title>
        <authorList>
            <person name="Hitch T.C.A."/>
        </authorList>
    </citation>
    <scope>NUCLEOTIDE SEQUENCE [LARGE SCALE GENOMIC DNA]</scope>
    <source>
        <strain evidence="2 3">Sanger_04</strain>
    </source>
</reference>
<evidence type="ECO:0000313" key="2">
    <source>
        <dbReference type="EMBL" id="MCU6695923.1"/>
    </source>
</evidence>
<proteinExistence type="predicted"/>
<name>A0ABT2RUC9_9FIRM</name>
<dbReference type="GO" id="GO:0016787">
    <property type="term" value="F:hydrolase activity"/>
    <property type="evidence" value="ECO:0007669"/>
    <property type="project" value="UniProtKB-KW"/>
</dbReference>
<evidence type="ECO:0000313" key="3">
    <source>
        <dbReference type="Proteomes" id="UP001652461"/>
    </source>
</evidence>
<dbReference type="EMBL" id="JAOQKC010000003">
    <property type="protein sequence ID" value="MCU6695923.1"/>
    <property type="molecule type" value="Genomic_DNA"/>
</dbReference>
<dbReference type="InterPro" id="IPR005754">
    <property type="entry name" value="Sortase"/>
</dbReference>
<dbReference type="InterPro" id="IPR023365">
    <property type="entry name" value="Sortase_dom-sf"/>
</dbReference>
<dbReference type="Proteomes" id="UP001652461">
    <property type="component" value="Unassembled WGS sequence"/>
</dbReference>
<dbReference type="NCBIfam" id="TIGR03064">
    <property type="entry name" value="sortase_srtB"/>
    <property type="match status" value="1"/>
</dbReference>
<keyword evidence="1 2" id="KW-0378">Hydrolase</keyword>
<sequence length="249" mass="27535">MWRAAARAAGIGNRLLTVMAGLLVFLMLTYGTYSLWDTYRVSQNAFVSAELRNYKPGGGGESAGFAELRELNPDVCAWITIPDTHIDYPVLQGENDMVYVNQDVYGEFSLSGAIFLASADSPDFSDGYSLLYGHHMDNGAMFGDVAKFTEKEYFTEHPDGALYLPEKTLAIHIFACVETDAYDEQIYHSGKDEDISQLLSHIRDKAVQYREAERGEALIGLSTCADDVGTNGRVVIFGWLEETPAGREV</sequence>
<dbReference type="CDD" id="cd05826">
    <property type="entry name" value="Sortase_B"/>
    <property type="match status" value="1"/>
</dbReference>
<dbReference type="SUPFAM" id="SSF63817">
    <property type="entry name" value="Sortase"/>
    <property type="match status" value="1"/>
</dbReference>
<dbReference type="RefSeq" id="WP_262670623.1">
    <property type="nucleotide sequence ID" value="NZ_JAOQKC010000003.1"/>
</dbReference>
<organism evidence="2 3">
    <name type="scientific">Laedolimicola ammoniilytica</name>
    <dbReference type="NCBI Taxonomy" id="2981771"/>
    <lineage>
        <taxon>Bacteria</taxon>
        <taxon>Bacillati</taxon>
        <taxon>Bacillota</taxon>
        <taxon>Clostridia</taxon>
        <taxon>Lachnospirales</taxon>
        <taxon>Lachnospiraceae</taxon>
        <taxon>Laedolimicola</taxon>
    </lineage>
</organism>
<dbReference type="Pfam" id="PF04203">
    <property type="entry name" value="Sortase"/>
    <property type="match status" value="1"/>
</dbReference>
<dbReference type="EC" id="3.4.22.71" evidence="2"/>
<dbReference type="Gene3D" id="2.40.260.10">
    <property type="entry name" value="Sortase"/>
    <property type="match status" value="1"/>
</dbReference>
<keyword evidence="3" id="KW-1185">Reference proteome</keyword>
<protein>
    <submittedName>
        <fullName evidence="2">Class B sortase</fullName>
        <ecNumber evidence="2">3.4.22.71</ecNumber>
    </submittedName>
</protein>
<dbReference type="InterPro" id="IPR009835">
    <property type="entry name" value="SrtB"/>
</dbReference>
<comment type="caution">
    <text evidence="2">The sequence shown here is derived from an EMBL/GenBank/DDBJ whole genome shotgun (WGS) entry which is preliminary data.</text>
</comment>
<evidence type="ECO:0000256" key="1">
    <source>
        <dbReference type="ARBA" id="ARBA00022801"/>
    </source>
</evidence>
<accession>A0ABT2RUC9</accession>
<gene>
    <name evidence="2" type="primary">srtB</name>
    <name evidence="2" type="ORF">OCV63_03300</name>
</gene>